<dbReference type="Pfam" id="PF00018">
    <property type="entry name" value="SH3_1"/>
    <property type="match status" value="1"/>
</dbReference>
<keyword evidence="4" id="KW-0472">Membrane</keyword>
<dbReference type="PANTHER" id="PTHR14167:SF81">
    <property type="entry name" value="ENDOPHILIN-A"/>
    <property type="match status" value="1"/>
</dbReference>
<evidence type="ECO:0000256" key="3">
    <source>
        <dbReference type="ARBA" id="ARBA00023054"/>
    </source>
</evidence>
<dbReference type="EMBL" id="BLXT01004061">
    <property type="protein sequence ID" value="GFO09112.1"/>
    <property type="molecule type" value="Genomic_DNA"/>
</dbReference>
<feature type="domain" description="SH3" evidence="6">
    <location>
        <begin position="104"/>
        <end position="163"/>
    </location>
</feature>
<dbReference type="SUPFAM" id="SSF50044">
    <property type="entry name" value="SH3-domain"/>
    <property type="match status" value="1"/>
</dbReference>
<dbReference type="InterPro" id="IPR050384">
    <property type="entry name" value="Endophilin_SH3RF"/>
</dbReference>
<dbReference type="PANTHER" id="PTHR14167">
    <property type="entry name" value="SH3 DOMAIN-CONTAINING"/>
    <property type="match status" value="1"/>
</dbReference>
<evidence type="ECO:0000313" key="8">
    <source>
        <dbReference type="Proteomes" id="UP000735302"/>
    </source>
</evidence>
<organism evidence="7 8">
    <name type="scientific">Plakobranchus ocellatus</name>
    <dbReference type="NCBI Taxonomy" id="259542"/>
    <lineage>
        <taxon>Eukaryota</taxon>
        <taxon>Metazoa</taxon>
        <taxon>Spiralia</taxon>
        <taxon>Lophotrochozoa</taxon>
        <taxon>Mollusca</taxon>
        <taxon>Gastropoda</taxon>
        <taxon>Heterobranchia</taxon>
        <taxon>Euthyneura</taxon>
        <taxon>Panpulmonata</taxon>
        <taxon>Sacoglossa</taxon>
        <taxon>Placobranchoidea</taxon>
        <taxon>Plakobranchidae</taxon>
        <taxon>Plakobranchus</taxon>
    </lineage>
</organism>
<evidence type="ECO:0000256" key="5">
    <source>
        <dbReference type="PROSITE-ProRule" id="PRU00192"/>
    </source>
</evidence>
<dbReference type="InterPro" id="IPR036028">
    <property type="entry name" value="SH3-like_dom_sf"/>
</dbReference>
<dbReference type="Proteomes" id="UP000735302">
    <property type="component" value="Unassembled WGS sequence"/>
</dbReference>
<comment type="subcellular location">
    <subcellularLocation>
        <location evidence="1">Membrane</location>
        <topology evidence="1">Peripheral membrane protein</topology>
    </subcellularLocation>
</comment>
<accession>A0AAV4AP94</accession>
<dbReference type="SMART" id="SM00326">
    <property type="entry name" value="SH3"/>
    <property type="match status" value="1"/>
</dbReference>
<evidence type="ECO:0000256" key="2">
    <source>
        <dbReference type="ARBA" id="ARBA00022443"/>
    </source>
</evidence>
<evidence type="ECO:0000256" key="1">
    <source>
        <dbReference type="ARBA" id="ARBA00004170"/>
    </source>
</evidence>
<evidence type="ECO:0000256" key="4">
    <source>
        <dbReference type="ARBA" id="ARBA00023136"/>
    </source>
</evidence>
<dbReference type="Gene3D" id="2.30.30.40">
    <property type="entry name" value="SH3 Domains"/>
    <property type="match status" value="1"/>
</dbReference>
<evidence type="ECO:0000313" key="7">
    <source>
        <dbReference type="EMBL" id="GFO09112.1"/>
    </source>
</evidence>
<name>A0AAV4AP94_9GAST</name>
<proteinExistence type="predicted"/>
<keyword evidence="2 5" id="KW-0728">SH3 domain</keyword>
<evidence type="ECO:0000259" key="6">
    <source>
        <dbReference type="PROSITE" id="PS50002"/>
    </source>
</evidence>
<keyword evidence="3" id="KW-0175">Coiled coil</keyword>
<gene>
    <name evidence="7" type="ORF">PoB_003561700</name>
</gene>
<comment type="caution">
    <text evidence="7">The sequence shown here is derived from an EMBL/GenBank/DDBJ whole genome shotgun (WGS) entry which is preliminary data.</text>
</comment>
<sequence>MHMIWKEKKDREKKVLVKLFGGKGKKNKQTAQVEPPADHKSPMAVLCFDDVTHVRSGSYPAETSLKTGDTVSLLSSSHHRKAASFDAVNTSTPPVPAKPRPKPVFRERYCCVVPYPPQTDRELSLELGDIIHVHRKSEDGWYKGTQERTGKTGMFPASFVEKL</sequence>
<dbReference type="PROSITE" id="PS50002">
    <property type="entry name" value="SH3"/>
    <property type="match status" value="1"/>
</dbReference>
<keyword evidence="8" id="KW-1185">Reference proteome</keyword>
<dbReference type="InterPro" id="IPR001452">
    <property type="entry name" value="SH3_domain"/>
</dbReference>
<protein>
    <submittedName>
        <fullName evidence="7">Sh3 domain-containing ring finger protein 3</fullName>
    </submittedName>
</protein>
<dbReference type="AlphaFoldDB" id="A0AAV4AP94"/>
<reference evidence="7 8" key="1">
    <citation type="journal article" date="2021" name="Elife">
        <title>Chloroplast acquisition without the gene transfer in kleptoplastic sea slugs, Plakobranchus ocellatus.</title>
        <authorList>
            <person name="Maeda T."/>
            <person name="Takahashi S."/>
            <person name="Yoshida T."/>
            <person name="Shimamura S."/>
            <person name="Takaki Y."/>
            <person name="Nagai Y."/>
            <person name="Toyoda A."/>
            <person name="Suzuki Y."/>
            <person name="Arimoto A."/>
            <person name="Ishii H."/>
            <person name="Satoh N."/>
            <person name="Nishiyama T."/>
            <person name="Hasebe M."/>
            <person name="Maruyama T."/>
            <person name="Minagawa J."/>
            <person name="Obokata J."/>
            <person name="Shigenobu S."/>
        </authorList>
    </citation>
    <scope>NUCLEOTIDE SEQUENCE [LARGE SCALE GENOMIC DNA]</scope>
</reference>